<gene>
    <name evidence="1" type="ORF">H2204_014450</name>
</gene>
<sequence>MRALVAAATEAQVYPPCPFVVLFPLPGVLFPMKHLGLVFAVLLATSGCASLSSKAPSAYATTADLQGDAARPSSGHGWVRSELYFGVGEEQGAGDRPQADTISDAQWRAFLDKEVTPRFPDGLTVFDAYGQWLFRGDATPSRLRTKVLVVLHEDSPQRRADIEAIRLAWKQQTKHQSVLWSRQAVDVSF</sequence>
<reference evidence="1" key="1">
    <citation type="submission" date="2022-10" db="EMBL/GenBank/DDBJ databases">
        <title>Culturing micro-colonial fungi from biological soil crusts in the Mojave desert and describing Neophaeococcomyces mojavensis, and introducing the new genera and species Taxawa tesnikishii.</title>
        <authorList>
            <person name="Kurbessoian T."/>
            <person name="Stajich J.E."/>
        </authorList>
    </citation>
    <scope>NUCLEOTIDE SEQUENCE</scope>
    <source>
        <strain evidence="1">TK_35</strain>
    </source>
</reference>
<name>A0AA38XJU4_9EURO</name>
<dbReference type="EMBL" id="JAPDRN010000184">
    <property type="protein sequence ID" value="KAJ9614808.1"/>
    <property type="molecule type" value="Genomic_DNA"/>
</dbReference>
<organism evidence="1">
    <name type="scientific">Knufia peltigerae</name>
    <dbReference type="NCBI Taxonomy" id="1002370"/>
    <lineage>
        <taxon>Eukaryota</taxon>
        <taxon>Fungi</taxon>
        <taxon>Dikarya</taxon>
        <taxon>Ascomycota</taxon>
        <taxon>Pezizomycotina</taxon>
        <taxon>Eurotiomycetes</taxon>
        <taxon>Chaetothyriomycetidae</taxon>
        <taxon>Chaetothyriales</taxon>
        <taxon>Trichomeriaceae</taxon>
        <taxon>Knufia</taxon>
    </lineage>
</organism>
<comment type="caution">
    <text evidence="1">The sequence shown here is derived from an EMBL/GenBank/DDBJ whole genome shotgun (WGS) entry which is preliminary data.</text>
</comment>
<dbReference type="Pfam" id="PF12098">
    <property type="entry name" value="DUF3574"/>
    <property type="match status" value="1"/>
</dbReference>
<proteinExistence type="predicted"/>
<dbReference type="AlphaFoldDB" id="A0AA38XJU4"/>
<accession>A0AA38XJU4</accession>
<evidence type="ECO:0000313" key="1">
    <source>
        <dbReference type="EMBL" id="KAJ9614808.1"/>
    </source>
</evidence>
<protein>
    <recommendedName>
        <fullName evidence="2">DUF3574 domain-containing protein</fullName>
    </recommendedName>
</protein>
<evidence type="ECO:0008006" key="2">
    <source>
        <dbReference type="Google" id="ProtNLM"/>
    </source>
</evidence>
<dbReference type="InterPro" id="IPR021957">
    <property type="entry name" value="DUF3574"/>
</dbReference>